<name>A0A179C971_9LACO</name>
<dbReference type="Pfam" id="PF09586">
    <property type="entry name" value="YfhO"/>
    <property type="match status" value="1"/>
</dbReference>
<feature type="transmembrane region" description="Helical" evidence="1">
    <location>
        <begin position="186"/>
        <end position="216"/>
    </location>
</feature>
<dbReference type="EMBL" id="LVKI01000030">
    <property type="protein sequence ID" value="OAQ07407.1"/>
    <property type="molecule type" value="Genomic_DNA"/>
</dbReference>
<protein>
    <recommendedName>
        <fullName evidence="4">YfhO family protein</fullName>
    </recommendedName>
</protein>
<organism evidence="2 3">
    <name type="scientific">Ligilactobacillus aviarius</name>
    <dbReference type="NCBI Taxonomy" id="1606"/>
    <lineage>
        <taxon>Bacteria</taxon>
        <taxon>Bacillati</taxon>
        <taxon>Bacillota</taxon>
        <taxon>Bacilli</taxon>
        <taxon>Lactobacillales</taxon>
        <taxon>Lactobacillaceae</taxon>
        <taxon>Ligilactobacillus</taxon>
    </lineage>
</organism>
<feature type="transmembrane region" description="Helical" evidence="1">
    <location>
        <begin position="386"/>
        <end position="405"/>
    </location>
</feature>
<dbReference type="PANTHER" id="PTHR38454">
    <property type="entry name" value="INTEGRAL MEMBRANE PROTEIN-RELATED"/>
    <property type="match status" value="1"/>
</dbReference>
<feature type="transmembrane region" description="Helical" evidence="1">
    <location>
        <begin position="83"/>
        <end position="101"/>
    </location>
</feature>
<evidence type="ECO:0000313" key="3">
    <source>
        <dbReference type="Proteomes" id="UP000078520"/>
    </source>
</evidence>
<dbReference type="RefSeq" id="WP_064208255.1">
    <property type="nucleotide sequence ID" value="NZ_LVKC01000009.1"/>
</dbReference>
<dbReference type="Proteomes" id="UP000078520">
    <property type="component" value="Unassembled WGS sequence"/>
</dbReference>
<accession>A0A179C971</accession>
<feature type="transmembrane region" description="Helical" evidence="1">
    <location>
        <begin position="162"/>
        <end position="180"/>
    </location>
</feature>
<sequence>MKKISKEKREMIIRRALYFGLPLIIMAIIYAILHVYPFGKLSLLTYDMGEQYVDFFAFYKDTLLHHPSQLLYSFTNGIGGETLGLWAYYLLSPFNLILLFFPKSMLPVGIMIMTLIKYGCAGLALGYCLEKMHWTDQKWIPAATVCYALMGWILANEFNIMWLDVLVLLPFILYGIEKIFDEDRSFYYTIFLALTLFINFYMGYMVCIFVVLYFIWTAVRKWQNWKTFGKKAVRFSISSLLAAGSVAFLLLPTYFDITKSKGVYTQQTIQSVIEYQPWKMLSKFMIGTINDNQIQNGFPNLFVGALIIGGFILYFLAKKIPWREKITAGLVCVFMFFAMCWQPLDLVWHAFQYPVYYPYRFSYLVSTWMILLALRGFAKIGKPKIYQLAITFIIPVICWIVIFINRKKFNFLTVPNSIATLIFWIVIFGIMTWMLMGWNKQIKKFNFQMLASGLMLVLIAAECGMNGYQTIKNIPGANEVSYTNFVANLDRDIAWINNQDNGHTFYRIGKTFQRSENDSLNAGYRGLSGFTSTQNAAVTSFMNSMGQPNYLGKENYTEGTLLTDSIMGAKYFLAPTDQFDNLVKNNNWVTPATSYRPDISFYGPVKRINGVTIYQNPLALSVGFAATKDVLSSKNNFPSSDFTADNQSYLLNTIAGTHRQYFDKVGYHTKMTNCTLDGGANGNLITTDPNQPSTYEIQLKNVGAEPYFIQLTTGIVWNSSITINGNNMPGMGNGSQPTLFNVSANTPGQDITIDINPNNGKTIDLNDLEVYKFNLSAFEKTIYSVMNNQWKLTHNGRLQLRGDIDIPHSKDVMMTTIPFNKGWSAKVDGQKVKPREAFGTFLAIPMTPGRHHVTLSFWPPLLTLGIIVTLITWAILVLCWRYEKKK</sequence>
<feature type="transmembrane region" description="Helical" evidence="1">
    <location>
        <begin position="326"/>
        <end position="344"/>
    </location>
</feature>
<dbReference type="OrthoDB" id="9815466at2"/>
<evidence type="ECO:0008006" key="4">
    <source>
        <dbReference type="Google" id="ProtNLM"/>
    </source>
</evidence>
<keyword evidence="1" id="KW-0472">Membrane</keyword>
<reference evidence="3" key="1">
    <citation type="submission" date="2016-03" db="EMBL/GenBank/DDBJ databases">
        <authorList>
            <person name="Johnson T.J."/>
            <person name="Youmans B."/>
            <person name="Case K."/>
            <person name="Noll S."/>
        </authorList>
    </citation>
    <scope>NUCLEOTIDE SEQUENCE [LARGE SCALE GENOMIC DNA]</scope>
    <source>
        <strain evidence="3">UMNLAv8</strain>
    </source>
</reference>
<comment type="caution">
    <text evidence="2">The sequence shown here is derived from an EMBL/GenBank/DDBJ whole genome shotgun (WGS) entry which is preliminary data.</text>
</comment>
<feature type="transmembrane region" description="Helical" evidence="1">
    <location>
        <begin position="450"/>
        <end position="468"/>
    </location>
</feature>
<proteinExistence type="predicted"/>
<dbReference type="PANTHER" id="PTHR38454:SF1">
    <property type="entry name" value="INTEGRAL MEMBRANE PROTEIN"/>
    <property type="match status" value="1"/>
</dbReference>
<feature type="transmembrane region" description="Helical" evidence="1">
    <location>
        <begin position="139"/>
        <end position="155"/>
    </location>
</feature>
<feature type="transmembrane region" description="Helical" evidence="1">
    <location>
        <begin position="12"/>
        <end position="33"/>
    </location>
</feature>
<keyword evidence="1" id="KW-1133">Transmembrane helix</keyword>
<feature type="transmembrane region" description="Helical" evidence="1">
    <location>
        <begin position="857"/>
        <end position="880"/>
    </location>
</feature>
<feature type="transmembrane region" description="Helical" evidence="1">
    <location>
        <begin position="108"/>
        <end position="127"/>
    </location>
</feature>
<feature type="transmembrane region" description="Helical" evidence="1">
    <location>
        <begin position="417"/>
        <end position="438"/>
    </location>
</feature>
<keyword evidence="1" id="KW-0812">Transmembrane</keyword>
<feature type="transmembrane region" description="Helical" evidence="1">
    <location>
        <begin position="356"/>
        <end position="374"/>
    </location>
</feature>
<evidence type="ECO:0000313" key="2">
    <source>
        <dbReference type="EMBL" id="OAQ07407.1"/>
    </source>
</evidence>
<dbReference type="InterPro" id="IPR018580">
    <property type="entry name" value="Uncharacterised_YfhO"/>
</dbReference>
<feature type="transmembrane region" description="Helical" evidence="1">
    <location>
        <begin position="237"/>
        <end position="255"/>
    </location>
</feature>
<feature type="transmembrane region" description="Helical" evidence="1">
    <location>
        <begin position="298"/>
        <end position="317"/>
    </location>
</feature>
<dbReference type="AlphaFoldDB" id="A0A179C971"/>
<gene>
    <name evidence="2" type="ORF">A3O14_00150</name>
</gene>
<evidence type="ECO:0000256" key="1">
    <source>
        <dbReference type="SAM" id="Phobius"/>
    </source>
</evidence>